<dbReference type="RefSeq" id="WP_114823933.1">
    <property type="nucleotide sequence ID" value="NZ_QQSY01000001.1"/>
</dbReference>
<evidence type="ECO:0000313" key="4">
    <source>
        <dbReference type="Proteomes" id="UP000254711"/>
    </source>
</evidence>
<reference evidence="3 4" key="1">
    <citation type="submission" date="2018-07" db="EMBL/GenBank/DDBJ databases">
        <title>Dyella solisilvae sp. nov., isolated from the pine and broad-leaved mixed forest soil.</title>
        <authorList>
            <person name="Gao Z."/>
            <person name="Qiu L."/>
        </authorList>
    </citation>
    <scope>NUCLEOTIDE SEQUENCE [LARGE SCALE GENOMIC DNA]</scope>
    <source>
        <strain evidence="3 4">DHG54</strain>
    </source>
</reference>
<organism evidence="3 4">
    <name type="scientific">Dyella solisilvae</name>
    <dbReference type="NCBI Taxonomy" id="1920168"/>
    <lineage>
        <taxon>Bacteria</taxon>
        <taxon>Pseudomonadati</taxon>
        <taxon>Pseudomonadota</taxon>
        <taxon>Gammaproteobacteria</taxon>
        <taxon>Lysobacterales</taxon>
        <taxon>Rhodanobacteraceae</taxon>
        <taxon>Dyella</taxon>
    </lineage>
</organism>
<feature type="compositionally biased region" description="Basic and acidic residues" evidence="1">
    <location>
        <begin position="163"/>
        <end position="181"/>
    </location>
</feature>
<dbReference type="AlphaFoldDB" id="A0A370KCP7"/>
<feature type="chain" id="PRO_5016967859" evidence="2">
    <location>
        <begin position="25"/>
        <end position="193"/>
    </location>
</feature>
<protein>
    <submittedName>
        <fullName evidence="3">Uncharacterized protein</fullName>
    </submittedName>
</protein>
<dbReference type="EMBL" id="QQSY01000001">
    <property type="protein sequence ID" value="RDJ00208.1"/>
    <property type="molecule type" value="Genomic_DNA"/>
</dbReference>
<sequence>MQRKTLLATTLGLLFAGSATFALAQSATPAPSAPAPKASPASKVPPRADLDDDMGFFDGPMGRMGPGSRGGPGFGRPGFGGPGFGGPRSPVISDLKELEHLYITSGRAKELPALYNEVLSKTQDPQVRTYVYHHLAHAQAAPANTDQAIATLRKSLDENLANEAKRRADMDKMRKEWEQRRAPAGKPAPAPQP</sequence>
<feature type="region of interest" description="Disordered" evidence="1">
    <location>
        <begin position="25"/>
        <end position="66"/>
    </location>
</feature>
<evidence type="ECO:0000313" key="3">
    <source>
        <dbReference type="EMBL" id="RDJ00208.1"/>
    </source>
</evidence>
<evidence type="ECO:0000256" key="1">
    <source>
        <dbReference type="SAM" id="MobiDB-lite"/>
    </source>
</evidence>
<comment type="caution">
    <text evidence="3">The sequence shown here is derived from an EMBL/GenBank/DDBJ whole genome shotgun (WGS) entry which is preliminary data.</text>
</comment>
<keyword evidence="2" id="KW-0732">Signal</keyword>
<name>A0A370KCP7_9GAMM</name>
<dbReference type="OrthoDB" id="9115021at2"/>
<dbReference type="Proteomes" id="UP000254711">
    <property type="component" value="Unassembled WGS sequence"/>
</dbReference>
<accession>A0A370KCP7</accession>
<gene>
    <name evidence="3" type="ORF">DVT68_05205</name>
</gene>
<proteinExistence type="predicted"/>
<feature type="compositionally biased region" description="Low complexity" evidence="1">
    <location>
        <begin position="25"/>
        <end position="47"/>
    </location>
</feature>
<feature type="signal peptide" evidence="2">
    <location>
        <begin position="1"/>
        <end position="24"/>
    </location>
</feature>
<keyword evidence="4" id="KW-1185">Reference proteome</keyword>
<feature type="region of interest" description="Disordered" evidence="1">
    <location>
        <begin position="160"/>
        <end position="193"/>
    </location>
</feature>
<evidence type="ECO:0000256" key="2">
    <source>
        <dbReference type="SAM" id="SignalP"/>
    </source>
</evidence>